<keyword evidence="2" id="KW-0472">Membrane</keyword>
<protein>
    <submittedName>
        <fullName evidence="4">LytR family transcriptional regulator</fullName>
    </submittedName>
</protein>
<dbReference type="PANTHER" id="PTHR33392:SF6">
    <property type="entry name" value="POLYISOPRENYL-TEICHOIC ACID--PEPTIDOGLYCAN TEICHOIC ACID TRANSFERASE TAGU"/>
    <property type="match status" value="1"/>
</dbReference>
<sequence>MKSFFKIFFKWLIIFFVLFFVINIFIGMSFDDSDLTFLLMGIDASNVKEAKGVRSDTIMLFNLDKKNDKLSIVSMPRDTRTSIDGRKYKEKVNHSFAYGGAELTTSTVSNLLGIDIDYYAVVDYDLVKNFIDLIGGIEIYVPVDMKYEDPTANPPLHIDLKEGQQTLDGDKALQYLRFRKGYANADLGRIDAQQEFLKVVINDTLSLRNIPKIPKMIQLYKSNVDTNIPLTMVMRYGFSAIINSLDIETYVLPGSPKMLNGVSYYIHDEEATKEIINQIFYIN</sequence>
<reference evidence="4 5" key="1">
    <citation type="submission" date="2019-03" db="EMBL/GenBank/DDBJ databases">
        <title>Draft genome sequence data and analysis of a Fermenting Bacterium, Soehngenia longevitae strain 1933PT, isolated from petroleum reservoir in Azerbaijan.</title>
        <authorList>
            <person name="Grouzdev D.S."/>
            <person name="Bidzhieva S.K."/>
            <person name="Sokolova D.S."/>
            <person name="Tourova T.P."/>
            <person name="Poltaraus A.B."/>
            <person name="Nazina T.N."/>
        </authorList>
    </citation>
    <scope>NUCLEOTIDE SEQUENCE [LARGE SCALE GENOMIC DNA]</scope>
    <source>
        <strain evidence="4 5">1933P</strain>
    </source>
</reference>
<evidence type="ECO:0000256" key="1">
    <source>
        <dbReference type="ARBA" id="ARBA00006068"/>
    </source>
</evidence>
<dbReference type="RefSeq" id="WP_135271103.1">
    <property type="nucleotide sequence ID" value="NZ_SRIB01000007.1"/>
</dbReference>
<evidence type="ECO:0000256" key="2">
    <source>
        <dbReference type="SAM" id="Phobius"/>
    </source>
</evidence>
<dbReference type="EMBL" id="SRIB01000007">
    <property type="protein sequence ID" value="TFZ40031.1"/>
    <property type="molecule type" value="Genomic_DNA"/>
</dbReference>
<keyword evidence="2" id="KW-0812">Transmembrane</keyword>
<evidence type="ECO:0000259" key="3">
    <source>
        <dbReference type="Pfam" id="PF03816"/>
    </source>
</evidence>
<keyword evidence="5" id="KW-1185">Reference proteome</keyword>
<feature type="domain" description="Cell envelope-related transcriptional attenuator" evidence="3">
    <location>
        <begin position="54"/>
        <end position="203"/>
    </location>
</feature>
<keyword evidence="2" id="KW-1133">Transmembrane helix</keyword>
<dbReference type="NCBIfam" id="TIGR00350">
    <property type="entry name" value="lytR_cpsA_psr"/>
    <property type="match status" value="1"/>
</dbReference>
<comment type="caution">
    <text evidence="4">The sequence shown here is derived from an EMBL/GenBank/DDBJ whole genome shotgun (WGS) entry which is preliminary data.</text>
</comment>
<evidence type="ECO:0000313" key="4">
    <source>
        <dbReference type="EMBL" id="TFZ40031.1"/>
    </source>
</evidence>
<dbReference type="InterPro" id="IPR050922">
    <property type="entry name" value="LytR/CpsA/Psr_CW_biosynth"/>
</dbReference>
<organism evidence="4 5">
    <name type="scientific">Soehngenia longivitae</name>
    <dbReference type="NCBI Taxonomy" id="2562294"/>
    <lineage>
        <taxon>Bacteria</taxon>
        <taxon>Bacillati</taxon>
        <taxon>Bacillota</taxon>
        <taxon>Tissierellia</taxon>
        <taxon>Tissierellales</taxon>
        <taxon>Tissierellaceae</taxon>
        <taxon>Soehngenia</taxon>
    </lineage>
</organism>
<proteinExistence type="inferred from homology"/>
<dbReference type="PANTHER" id="PTHR33392">
    <property type="entry name" value="POLYISOPRENYL-TEICHOIC ACID--PEPTIDOGLYCAN TEICHOIC ACID TRANSFERASE TAGU"/>
    <property type="match status" value="1"/>
</dbReference>
<dbReference type="InterPro" id="IPR004474">
    <property type="entry name" value="LytR_CpsA_psr"/>
</dbReference>
<dbReference type="AlphaFoldDB" id="A0A4Z0D2R6"/>
<dbReference type="OrthoDB" id="305468at2"/>
<name>A0A4Z0D2R6_9FIRM</name>
<dbReference type="Proteomes" id="UP000298381">
    <property type="component" value="Unassembled WGS sequence"/>
</dbReference>
<comment type="similarity">
    <text evidence="1">Belongs to the LytR/CpsA/Psr (LCP) family.</text>
</comment>
<gene>
    <name evidence="4" type="ORF">E4100_05875</name>
</gene>
<feature type="transmembrane region" description="Helical" evidence="2">
    <location>
        <begin position="7"/>
        <end position="30"/>
    </location>
</feature>
<evidence type="ECO:0000313" key="5">
    <source>
        <dbReference type="Proteomes" id="UP000298381"/>
    </source>
</evidence>
<dbReference type="Gene3D" id="3.40.630.190">
    <property type="entry name" value="LCP protein"/>
    <property type="match status" value="1"/>
</dbReference>
<dbReference type="Pfam" id="PF03816">
    <property type="entry name" value="LytR_cpsA_psr"/>
    <property type="match status" value="1"/>
</dbReference>
<accession>A0A4Z0D2R6</accession>